<feature type="region of interest" description="Disordered" evidence="1">
    <location>
        <begin position="56"/>
        <end position="75"/>
    </location>
</feature>
<gene>
    <name evidence="2" type="ORF">BEMITA_LOCUS12048</name>
</gene>
<dbReference type="AlphaFoldDB" id="A0A9P0AL59"/>
<evidence type="ECO:0000313" key="3">
    <source>
        <dbReference type="Proteomes" id="UP001152759"/>
    </source>
</evidence>
<proteinExistence type="predicted"/>
<feature type="compositionally biased region" description="Gly residues" evidence="1">
    <location>
        <begin position="27"/>
        <end position="39"/>
    </location>
</feature>
<dbReference type="EMBL" id="OU963868">
    <property type="protein sequence ID" value="CAH0393678.1"/>
    <property type="molecule type" value="Genomic_DNA"/>
</dbReference>
<organism evidence="2 3">
    <name type="scientific">Bemisia tabaci</name>
    <name type="common">Sweetpotato whitefly</name>
    <name type="synonym">Aleurodes tabaci</name>
    <dbReference type="NCBI Taxonomy" id="7038"/>
    <lineage>
        <taxon>Eukaryota</taxon>
        <taxon>Metazoa</taxon>
        <taxon>Ecdysozoa</taxon>
        <taxon>Arthropoda</taxon>
        <taxon>Hexapoda</taxon>
        <taxon>Insecta</taxon>
        <taxon>Pterygota</taxon>
        <taxon>Neoptera</taxon>
        <taxon>Paraneoptera</taxon>
        <taxon>Hemiptera</taxon>
        <taxon>Sternorrhyncha</taxon>
        <taxon>Aleyrodoidea</taxon>
        <taxon>Aleyrodidae</taxon>
        <taxon>Aleyrodinae</taxon>
        <taxon>Bemisia</taxon>
    </lineage>
</organism>
<protein>
    <submittedName>
        <fullName evidence="2">Uncharacterized protein</fullName>
    </submittedName>
</protein>
<evidence type="ECO:0000313" key="2">
    <source>
        <dbReference type="EMBL" id="CAH0393678.1"/>
    </source>
</evidence>
<dbReference type="Proteomes" id="UP001152759">
    <property type="component" value="Chromosome 7"/>
</dbReference>
<keyword evidence="3" id="KW-1185">Reference proteome</keyword>
<evidence type="ECO:0000256" key="1">
    <source>
        <dbReference type="SAM" id="MobiDB-lite"/>
    </source>
</evidence>
<reference evidence="2" key="1">
    <citation type="submission" date="2021-12" db="EMBL/GenBank/DDBJ databases">
        <authorList>
            <person name="King R."/>
        </authorList>
    </citation>
    <scope>NUCLEOTIDE SEQUENCE</scope>
</reference>
<sequence>MNREEEVMLFRKSREIQLFRSSSSNGIGSGSGSNPGAGEAGDDIVLDVFARQPEAETAVGKQNHHVTTVSSSDDERAHLDLDPKFRANDVPQGETYFFQTVYSLQCIIVKRLKTISNIV</sequence>
<accession>A0A9P0AL59</accession>
<feature type="region of interest" description="Disordered" evidence="1">
    <location>
        <begin position="21"/>
        <end position="43"/>
    </location>
</feature>
<name>A0A9P0AL59_BEMTA</name>